<feature type="non-terminal residue" evidence="4">
    <location>
        <position position="204"/>
    </location>
</feature>
<dbReference type="AlphaFoldDB" id="A0AAW0JPB3"/>
<keyword evidence="2 3" id="KW-0040">ANK repeat</keyword>
<dbReference type="InterPro" id="IPR036770">
    <property type="entry name" value="Ankyrin_rpt-contain_sf"/>
</dbReference>
<dbReference type="Pfam" id="PF12796">
    <property type="entry name" value="Ank_2"/>
    <property type="match status" value="2"/>
</dbReference>
<dbReference type="PROSITE" id="PS50297">
    <property type="entry name" value="ANK_REP_REGION"/>
    <property type="match status" value="2"/>
</dbReference>
<keyword evidence="1" id="KW-0677">Repeat</keyword>
<dbReference type="Proteomes" id="UP000237347">
    <property type="component" value="Unassembled WGS sequence"/>
</dbReference>
<keyword evidence="5" id="KW-1185">Reference proteome</keyword>
<dbReference type="Gene3D" id="1.25.40.20">
    <property type="entry name" value="Ankyrin repeat-containing domain"/>
    <property type="match status" value="2"/>
</dbReference>
<dbReference type="EMBL" id="PKMF04000513">
    <property type="protein sequence ID" value="KAK7827931.1"/>
    <property type="molecule type" value="Genomic_DNA"/>
</dbReference>
<evidence type="ECO:0000256" key="1">
    <source>
        <dbReference type="ARBA" id="ARBA00022737"/>
    </source>
</evidence>
<accession>A0AAW0JPB3</accession>
<sequence>MLGESPLFLAVDRGFFEICPRILEIQECSRRGRNNMNVLHAAVMCMLDKFPNAIMKANDFGWTPLHYAAYFGSLEVVKLFLENDNTSLAYERDKQGMSALHISAKRGHCDVMSAIIKKFPYTCELLDNRGRTALHLAAESGSTNAVKILLSSLAFQDLINEQENDEGNTAIHLAAIKSRYKVLELLAGDKRVEKGTTNKEGKTI</sequence>
<protein>
    <submittedName>
        <fullName evidence="4">Ankyrin repeat-containing protein itn1</fullName>
    </submittedName>
</protein>
<dbReference type="PANTHER" id="PTHR24186:SF50">
    <property type="entry name" value="ANKYRIN REPEAT-CONTAINING PROTEIN ITN1-LIKE ISOFORM X1"/>
    <property type="match status" value="1"/>
</dbReference>
<dbReference type="PANTHER" id="PTHR24186">
    <property type="entry name" value="PROTEIN PHOSPHATASE 1 REGULATORY SUBUNIT"/>
    <property type="match status" value="1"/>
</dbReference>
<evidence type="ECO:0000256" key="2">
    <source>
        <dbReference type="ARBA" id="ARBA00023043"/>
    </source>
</evidence>
<dbReference type="InterPro" id="IPR002110">
    <property type="entry name" value="Ankyrin_rpt"/>
</dbReference>
<evidence type="ECO:0000256" key="3">
    <source>
        <dbReference type="PROSITE-ProRule" id="PRU00023"/>
    </source>
</evidence>
<comment type="caution">
    <text evidence="4">The sequence shown here is derived from an EMBL/GenBank/DDBJ whole genome shotgun (WGS) entry which is preliminary data.</text>
</comment>
<feature type="repeat" description="ANK" evidence="3">
    <location>
        <begin position="60"/>
        <end position="83"/>
    </location>
</feature>
<evidence type="ECO:0000313" key="4">
    <source>
        <dbReference type="EMBL" id="KAK7827931.1"/>
    </source>
</evidence>
<feature type="repeat" description="ANK" evidence="3">
    <location>
        <begin position="129"/>
        <end position="161"/>
    </location>
</feature>
<evidence type="ECO:0000313" key="5">
    <source>
        <dbReference type="Proteomes" id="UP000237347"/>
    </source>
</evidence>
<name>A0AAW0JPB3_QUESU</name>
<proteinExistence type="predicted"/>
<organism evidence="4 5">
    <name type="scientific">Quercus suber</name>
    <name type="common">Cork oak</name>
    <dbReference type="NCBI Taxonomy" id="58331"/>
    <lineage>
        <taxon>Eukaryota</taxon>
        <taxon>Viridiplantae</taxon>
        <taxon>Streptophyta</taxon>
        <taxon>Embryophyta</taxon>
        <taxon>Tracheophyta</taxon>
        <taxon>Spermatophyta</taxon>
        <taxon>Magnoliopsida</taxon>
        <taxon>eudicotyledons</taxon>
        <taxon>Gunneridae</taxon>
        <taxon>Pentapetalae</taxon>
        <taxon>rosids</taxon>
        <taxon>fabids</taxon>
        <taxon>Fagales</taxon>
        <taxon>Fagaceae</taxon>
        <taxon>Quercus</taxon>
    </lineage>
</organism>
<dbReference type="PROSITE" id="PS50088">
    <property type="entry name" value="ANK_REPEAT"/>
    <property type="match status" value="2"/>
</dbReference>
<dbReference type="SMART" id="SM00248">
    <property type="entry name" value="ANK"/>
    <property type="match status" value="5"/>
</dbReference>
<gene>
    <name evidence="4" type="primary">ITN1_50</name>
    <name evidence="4" type="ORF">CFP56_030770</name>
</gene>
<reference evidence="4 5" key="1">
    <citation type="journal article" date="2018" name="Sci. Data">
        <title>The draft genome sequence of cork oak.</title>
        <authorList>
            <person name="Ramos A.M."/>
            <person name="Usie A."/>
            <person name="Barbosa P."/>
            <person name="Barros P.M."/>
            <person name="Capote T."/>
            <person name="Chaves I."/>
            <person name="Simoes F."/>
            <person name="Abreu I."/>
            <person name="Carrasquinho I."/>
            <person name="Faro C."/>
            <person name="Guimaraes J.B."/>
            <person name="Mendonca D."/>
            <person name="Nobrega F."/>
            <person name="Rodrigues L."/>
            <person name="Saibo N.J.M."/>
            <person name="Varela M.C."/>
            <person name="Egas C."/>
            <person name="Matos J."/>
            <person name="Miguel C.M."/>
            <person name="Oliveira M.M."/>
            <person name="Ricardo C.P."/>
            <person name="Goncalves S."/>
        </authorList>
    </citation>
    <scope>NUCLEOTIDE SEQUENCE [LARGE SCALE GENOMIC DNA]</scope>
    <source>
        <strain evidence="5">cv. HL8</strain>
    </source>
</reference>
<dbReference type="SUPFAM" id="SSF48403">
    <property type="entry name" value="Ankyrin repeat"/>
    <property type="match status" value="1"/>
</dbReference>
<dbReference type="GO" id="GO:0005886">
    <property type="term" value="C:plasma membrane"/>
    <property type="evidence" value="ECO:0007669"/>
    <property type="project" value="TreeGrafter"/>
</dbReference>